<name>A0A6J5F742_9BURK</name>
<evidence type="ECO:0000313" key="2">
    <source>
        <dbReference type="Proteomes" id="UP000494363"/>
    </source>
</evidence>
<accession>A0A6J5F742</accession>
<organism evidence="1 2">
    <name type="scientific">Paraburkholderia humisilvae</name>
    <dbReference type="NCBI Taxonomy" id="627669"/>
    <lineage>
        <taxon>Bacteria</taxon>
        <taxon>Pseudomonadati</taxon>
        <taxon>Pseudomonadota</taxon>
        <taxon>Betaproteobacteria</taxon>
        <taxon>Burkholderiales</taxon>
        <taxon>Burkholderiaceae</taxon>
        <taxon>Paraburkholderia</taxon>
    </lineage>
</organism>
<dbReference type="EMBL" id="CADIKH010000157">
    <property type="protein sequence ID" value="CAB3774728.1"/>
    <property type="molecule type" value="Genomic_DNA"/>
</dbReference>
<sequence length="125" mass="14316">MSRRGNCFDNAPIESLWDTLKSELVYHRRFVTREGGTLCHLDAFALQLPPHFAYPVHAEILFPYVPDGFAQYGVTPGPWRKLSRLSTPGRMCVIRRRSNRQHSAGWLGPVQRPMTVDEGHLQWAS</sequence>
<dbReference type="AlphaFoldDB" id="A0A6J5F742"/>
<evidence type="ECO:0008006" key="3">
    <source>
        <dbReference type="Google" id="ProtNLM"/>
    </source>
</evidence>
<gene>
    <name evidence="1" type="ORF">LMG29542_08106</name>
</gene>
<proteinExistence type="predicted"/>
<protein>
    <recommendedName>
        <fullName evidence="3">Integrase catalytic domain-containing protein</fullName>
    </recommendedName>
</protein>
<reference evidence="1 2" key="1">
    <citation type="submission" date="2020-04" db="EMBL/GenBank/DDBJ databases">
        <authorList>
            <person name="De Canck E."/>
        </authorList>
    </citation>
    <scope>NUCLEOTIDE SEQUENCE [LARGE SCALE GENOMIC DNA]</scope>
    <source>
        <strain evidence="1 2">LMG 29542</strain>
    </source>
</reference>
<dbReference type="Proteomes" id="UP000494363">
    <property type="component" value="Unassembled WGS sequence"/>
</dbReference>
<evidence type="ECO:0000313" key="1">
    <source>
        <dbReference type="EMBL" id="CAB3774728.1"/>
    </source>
</evidence>
<keyword evidence="2" id="KW-1185">Reference proteome</keyword>